<protein>
    <submittedName>
        <fullName evidence="1">Uncharacterized protein</fullName>
    </submittedName>
</protein>
<accession>A0A6I4NFG3</accession>
<sequence>MILGFSTHLNGKPTFFVEKIHVGIRIENKVGLSEAHVTPNYNFFVKSKCKPKIHSIREDPKDRWEKGKKIDFFINVRKKDMFRFAPVLPVVSTQSVYMSYAYNDIIEISINGQQLHDQNKILEFVKNDGFDTWEDFFNYFYPLIRKTKDNWYAAKIIHWTDLKY</sequence>
<keyword evidence="2" id="KW-1185">Reference proteome</keyword>
<reference evidence="1 2" key="1">
    <citation type="submission" date="2019-12" db="EMBL/GenBank/DDBJ databases">
        <authorList>
            <person name="Kim Y.S."/>
        </authorList>
    </citation>
    <scope>NUCLEOTIDE SEQUENCE [LARGE SCALE GENOMIC DNA]</scope>
    <source>
        <strain evidence="1 2">GA093</strain>
    </source>
</reference>
<gene>
    <name evidence="1" type="ORF">GON26_01210</name>
</gene>
<evidence type="ECO:0000313" key="1">
    <source>
        <dbReference type="EMBL" id="MWB92968.1"/>
    </source>
</evidence>
<organism evidence="1 2">
    <name type="scientific">Flavobacterium hydrocarbonoxydans</name>
    <dbReference type="NCBI Taxonomy" id="2683249"/>
    <lineage>
        <taxon>Bacteria</taxon>
        <taxon>Pseudomonadati</taxon>
        <taxon>Bacteroidota</taxon>
        <taxon>Flavobacteriia</taxon>
        <taxon>Flavobacteriales</taxon>
        <taxon>Flavobacteriaceae</taxon>
        <taxon>Flavobacterium</taxon>
    </lineage>
</organism>
<dbReference type="EMBL" id="WSTB01000001">
    <property type="protein sequence ID" value="MWB92968.1"/>
    <property type="molecule type" value="Genomic_DNA"/>
</dbReference>
<dbReference type="RefSeq" id="WP_160372908.1">
    <property type="nucleotide sequence ID" value="NZ_WSTB01000001.1"/>
</dbReference>
<proteinExistence type="predicted"/>
<name>A0A6I4NFG3_9FLAO</name>
<comment type="caution">
    <text evidence="1">The sequence shown here is derived from an EMBL/GenBank/DDBJ whole genome shotgun (WGS) entry which is preliminary data.</text>
</comment>
<dbReference type="Proteomes" id="UP000471501">
    <property type="component" value="Unassembled WGS sequence"/>
</dbReference>
<dbReference type="AlphaFoldDB" id="A0A6I4NFG3"/>
<evidence type="ECO:0000313" key="2">
    <source>
        <dbReference type="Proteomes" id="UP000471501"/>
    </source>
</evidence>